<name>A0A1D8UR90_9PROT</name>
<organism evidence="2 3">
    <name type="scientific">Kozakia baliensis</name>
    <dbReference type="NCBI Taxonomy" id="153496"/>
    <lineage>
        <taxon>Bacteria</taxon>
        <taxon>Pseudomonadati</taxon>
        <taxon>Pseudomonadota</taxon>
        <taxon>Alphaproteobacteria</taxon>
        <taxon>Acetobacterales</taxon>
        <taxon>Acetobacteraceae</taxon>
        <taxon>Kozakia</taxon>
    </lineage>
</organism>
<evidence type="ECO:0000313" key="3">
    <source>
        <dbReference type="Proteomes" id="UP000179145"/>
    </source>
</evidence>
<dbReference type="OrthoDB" id="8448482at2"/>
<reference evidence="2 3" key="1">
    <citation type="journal article" date="2016" name="Microb. Cell Fact.">
        <title>Dissection of exopolysaccharide biosynthesis in Kozakia baliensis.</title>
        <authorList>
            <person name="Brandt J.U."/>
            <person name="Jakob F."/>
            <person name="Behr J."/>
            <person name="Geissler A.J."/>
            <person name="Vogel R.F."/>
        </authorList>
    </citation>
    <scope>NUCLEOTIDE SEQUENCE [LARGE SCALE GENOMIC DNA]</scope>
    <source>
        <strain evidence="2 3">DSM 14400</strain>
    </source>
</reference>
<gene>
    <name evidence="2" type="ORF">A0U89_02330</name>
</gene>
<feature type="transmembrane region" description="Helical" evidence="1">
    <location>
        <begin position="367"/>
        <end position="387"/>
    </location>
</feature>
<feature type="transmembrane region" description="Helical" evidence="1">
    <location>
        <begin position="30"/>
        <end position="48"/>
    </location>
</feature>
<protein>
    <submittedName>
        <fullName evidence="2">Uncharacterized protein</fullName>
    </submittedName>
</protein>
<evidence type="ECO:0000313" key="2">
    <source>
        <dbReference type="EMBL" id="AOX16151.1"/>
    </source>
</evidence>
<dbReference type="Proteomes" id="UP000179145">
    <property type="component" value="Chromosome"/>
</dbReference>
<feature type="transmembrane region" description="Helical" evidence="1">
    <location>
        <begin position="162"/>
        <end position="183"/>
    </location>
</feature>
<keyword evidence="1" id="KW-1133">Transmembrane helix</keyword>
<feature type="transmembrane region" description="Helical" evidence="1">
    <location>
        <begin position="393"/>
        <end position="410"/>
    </location>
</feature>
<dbReference type="EMBL" id="CP014674">
    <property type="protein sequence ID" value="AOX16151.1"/>
    <property type="molecule type" value="Genomic_DNA"/>
</dbReference>
<feature type="transmembrane region" description="Helical" evidence="1">
    <location>
        <begin position="334"/>
        <end position="355"/>
    </location>
</feature>
<dbReference type="RefSeq" id="WP_070401970.1">
    <property type="nucleotide sequence ID" value="NZ_BJVW01000013.1"/>
</dbReference>
<feature type="transmembrane region" description="Helical" evidence="1">
    <location>
        <begin position="94"/>
        <end position="113"/>
    </location>
</feature>
<accession>A0A1D8UR90</accession>
<feature type="transmembrane region" description="Helical" evidence="1">
    <location>
        <begin position="311"/>
        <end position="328"/>
    </location>
</feature>
<dbReference type="AlphaFoldDB" id="A0A1D8UR90"/>
<feature type="transmembrane region" description="Helical" evidence="1">
    <location>
        <begin position="241"/>
        <end position="263"/>
    </location>
</feature>
<proteinExistence type="predicted"/>
<dbReference type="STRING" id="153496.A0U89_02330"/>
<keyword evidence="3" id="KW-1185">Reference proteome</keyword>
<dbReference type="KEGG" id="kba:A0U89_02330"/>
<evidence type="ECO:0000256" key="1">
    <source>
        <dbReference type="SAM" id="Phobius"/>
    </source>
</evidence>
<keyword evidence="1" id="KW-0812">Transmembrane</keyword>
<feature type="transmembrane region" description="Helical" evidence="1">
    <location>
        <begin position="125"/>
        <end position="150"/>
    </location>
</feature>
<feature type="transmembrane region" description="Helical" evidence="1">
    <location>
        <begin position="217"/>
        <end position="234"/>
    </location>
</feature>
<sequence>MIKLFVANISTLSGSERRSDGGRPFLEGHLAYWLGGLVLCAIYTNSYFRNAAVPSPKARFPEGWWGWFDQSKYLQSAQALAHLDFHAAMHWYPFGYALLGAPFAWMGYHAYFLPDLICLLLTGGGFLAVAQALGARPLTGVLLFLLATVGTQDVRNTWVEPWNTTLACALIWWSFALACRLVLLPPETQLAKHRLAGFTLWGALLAFIPVVRPTDALIAGGVVAFSFLTALATRSLRLKELACAILGAAIVLSLCGALWLRIYGAHPSDYMVMSKGLGFRLDLLWWKTYLLLITPRPWFPDGSGLLQHIHWLYFSLVGMALLPFLGVRRAFLPLILLAGLSVFYALLFFSYVDLIPSGLWRYNNVHYFKWMFPACALLGWWALHQFFSRQWRLVLAVGAAIFILSGIRLLPVPASTAHMPIWMVTLHEAPPSWPDLYFSDLALRDNRAIQHNIHDFRAMPDSQGERWITLAHPFNGVPTPYPASSKSVPEQFWGMHLTWRPDPCWLPPHPCNFKPPLP</sequence>
<keyword evidence="1" id="KW-0472">Membrane</keyword>